<protein>
    <submittedName>
        <fullName evidence="1">Uncharacterized protein</fullName>
    </submittedName>
</protein>
<evidence type="ECO:0000313" key="2">
    <source>
        <dbReference type="Proteomes" id="UP000059188"/>
    </source>
</evidence>
<gene>
    <name evidence="1" type="ORF">RSOLAG1IB_10052</name>
</gene>
<reference evidence="1 2" key="1">
    <citation type="submission" date="2014-11" db="EMBL/GenBank/DDBJ databases">
        <authorList>
            <person name="Wibberg Daniel"/>
        </authorList>
    </citation>
    <scope>NUCLEOTIDE SEQUENCE [LARGE SCALE GENOMIC DNA]</scope>
    <source>
        <strain evidence="1">Rhizoctonia solani AG1-IB 7/3/14</strain>
    </source>
</reference>
<dbReference type="EMBL" id="LN679156">
    <property type="protein sequence ID" value="CEL61470.1"/>
    <property type="molecule type" value="Genomic_DNA"/>
</dbReference>
<sequence>MRILPAICTWPAVSRRQFAPGADLGHKILQKRVEFCQTSAYKRRLLACGKSALLGFTVEGDTSMGAEYVGTGLYRRAGSGAQPNLVVSAKVSFAGECSGDPAVN</sequence>
<dbReference type="Proteomes" id="UP000059188">
    <property type="component" value="Unassembled WGS sequence"/>
</dbReference>
<proteinExistence type="predicted"/>
<dbReference type="AlphaFoldDB" id="A0A0B7FUS6"/>
<organism evidence="1 2">
    <name type="scientific">Thanatephorus cucumeris (strain AG1-IB / isolate 7/3/14)</name>
    <name type="common">Lettuce bottom rot fungus</name>
    <name type="synonym">Rhizoctonia solani</name>
    <dbReference type="NCBI Taxonomy" id="1108050"/>
    <lineage>
        <taxon>Eukaryota</taxon>
        <taxon>Fungi</taxon>
        <taxon>Dikarya</taxon>
        <taxon>Basidiomycota</taxon>
        <taxon>Agaricomycotina</taxon>
        <taxon>Agaricomycetes</taxon>
        <taxon>Cantharellales</taxon>
        <taxon>Ceratobasidiaceae</taxon>
        <taxon>Rhizoctonia</taxon>
        <taxon>Rhizoctonia solani AG-1</taxon>
    </lineage>
</organism>
<accession>A0A0B7FUS6</accession>
<evidence type="ECO:0000313" key="1">
    <source>
        <dbReference type="EMBL" id="CEL61470.1"/>
    </source>
</evidence>
<name>A0A0B7FUS6_THACB</name>
<keyword evidence="2" id="KW-1185">Reference proteome</keyword>